<reference evidence="6" key="1">
    <citation type="submission" date="2020-03" db="EMBL/GenBank/DDBJ databases">
        <title>Hybrid Assembly of Korean Phytophthora infestans isolates.</title>
        <authorList>
            <person name="Prokchorchik M."/>
            <person name="Lee Y."/>
            <person name="Seo J."/>
            <person name="Cho J.-H."/>
            <person name="Park Y.-E."/>
            <person name="Jang D.-C."/>
            <person name="Im J.-S."/>
            <person name="Choi J.-G."/>
            <person name="Park H.-J."/>
            <person name="Lee G.-B."/>
            <person name="Lee Y.-G."/>
            <person name="Hong S.-Y."/>
            <person name="Cho K."/>
            <person name="Sohn K.H."/>
        </authorList>
    </citation>
    <scope>NUCLEOTIDE SEQUENCE</scope>
    <source>
        <strain evidence="6">KR_2_A2</strain>
    </source>
</reference>
<protein>
    <submittedName>
        <fullName evidence="6">Uncharacterized protein</fullName>
    </submittedName>
</protein>
<accession>A0A8S9V9A2</accession>
<evidence type="ECO:0000256" key="3">
    <source>
        <dbReference type="ARBA" id="ARBA00022989"/>
    </source>
</evidence>
<comment type="caution">
    <text evidence="6">The sequence shown here is derived from an EMBL/GenBank/DDBJ whole genome shotgun (WGS) entry which is preliminary data.</text>
</comment>
<keyword evidence="2 5" id="KW-0812">Transmembrane</keyword>
<feature type="transmembrane region" description="Helical" evidence="5">
    <location>
        <begin position="97"/>
        <end position="120"/>
    </location>
</feature>
<evidence type="ECO:0000256" key="5">
    <source>
        <dbReference type="SAM" id="Phobius"/>
    </source>
</evidence>
<keyword evidence="4 5" id="KW-0472">Membrane</keyword>
<dbReference type="InterPro" id="IPR050186">
    <property type="entry name" value="TPT_transporter"/>
</dbReference>
<sequence>STVSLTDTNMEKASPPSSTLALLVALCPCLFYFICSLAMNLLTKTLVTTFQWRFVYTLGAIQSIFTLTSLTLPSTVRFTGIKQQSSGEPAKHKHQRVIYGIRVLLPLMALHLSNMLLGFASLQVVLGSASIDNHYGLADRVACAGQVSSAGSLNAGSTDVMSDGRGGYTLVLLQNLCTAMSLALSKESALTPHQLVILNSIAGAVCCSLLGFAFERDEVLEFPHFNDPRFVSGMFCTLHTSALTTSVTGNIKDVFATLCGYLLFPDAPTHFANFVGVVLSFIGAYSFSYIRYRALVGPSPSHQKQL</sequence>
<dbReference type="PANTHER" id="PTHR11132">
    <property type="entry name" value="SOLUTE CARRIER FAMILY 35"/>
    <property type="match status" value="1"/>
</dbReference>
<evidence type="ECO:0000256" key="2">
    <source>
        <dbReference type="ARBA" id="ARBA00022692"/>
    </source>
</evidence>
<feature type="transmembrane region" description="Helical" evidence="5">
    <location>
        <begin position="271"/>
        <end position="290"/>
    </location>
</feature>
<feature type="transmembrane region" description="Helical" evidence="5">
    <location>
        <begin position="20"/>
        <end position="42"/>
    </location>
</feature>
<proteinExistence type="predicted"/>
<evidence type="ECO:0000256" key="4">
    <source>
        <dbReference type="ARBA" id="ARBA00023136"/>
    </source>
</evidence>
<name>A0A8S9V9A2_PHYIN</name>
<feature type="transmembrane region" description="Helical" evidence="5">
    <location>
        <begin position="196"/>
        <end position="214"/>
    </location>
</feature>
<keyword evidence="3 5" id="KW-1133">Transmembrane helix</keyword>
<organism evidence="6 7">
    <name type="scientific">Phytophthora infestans</name>
    <name type="common">Potato late blight agent</name>
    <name type="synonym">Botrytis infestans</name>
    <dbReference type="NCBI Taxonomy" id="4787"/>
    <lineage>
        <taxon>Eukaryota</taxon>
        <taxon>Sar</taxon>
        <taxon>Stramenopiles</taxon>
        <taxon>Oomycota</taxon>
        <taxon>Peronosporomycetes</taxon>
        <taxon>Peronosporales</taxon>
        <taxon>Peronosporaceae</taxon>
        <taxon>Phytophthora</taxon>
    </lineage>
</organism>
<feature type="transmembrane region" description="Helical" evidence="5">
    <location>
        <begin position="54"/>
        <end position="76"/>
    </location>
</feature>
<dbReference type="GO" id="GO:0016020">
    <property type="term" value="C:membrane"/>
    <property type="evidence" value="ECO:0007669"/>
    <property type="project" value="UniProtKB-SubCell"/>
</dbReference>
<evidence type="ECO:0000313" key="6">
    <source>
        <dbReference type="EMBL" id="KAF4149550.1"/>
    </source>
</evidence>
<dbReference type="EMBL" id="JAACNO010000162">
    <property type="protein sequence ID" value="KAF4149550.1"/>
    <property type="molecule type" value="Genomic_DNA"/>
</dbReference>
<evidence type="ECO:0000256" key="1">
    <source>
        <dbReference type="ARBA" id="ARBA00004141"/>
    </source>
</evidence>
<dbReference type="Proteomes" id="UP000704712">
    <property type="component" value="Unassembled WGS sequence"/>
</dbReference>
<evidence type="ECO:0000313" key="7">
    <source>
        <dbReference type="Proteomes" id="UP000704712"/>
    </source>
</evidence>
<gene>
    <name evidence="6" type="ORF">GN958_ATG01267</name>
</gene>
<comment type="subcellular location">
    <subcellularLocation>
        <location evidence="1">Membrane</location>
        <topology evidence="1">Multi-pass membrane protein</topology>
    </subcellularLocation>
</comment>
<dbReference type="AlphaFoldDB" id="A0A8S9V9A2"/>
<feature type="non-terminal residue" evidence="6">
    <location>
        <position position="1"/>
    </location>
</feature>